<dbReference type="InterPro" id="IPR036812">
    <property type="entry name" value="NAD(P)_OxRdtase_dom_sf"/>
</dbReference>
<name>A0ABP8XA96_9MICC</name>
<feature type="domain" description="NADP-dependent oxidoreductase" evidence="4">
    <location>
        <begin position="19"/>
        <end position="170"/>
    </location>
</feature>
<keyword evidence="3" id="KW-0560">Oxidoreductase</keyword>
<organism evidence="5 6">
    <name type="scientific">Kocuria gwangalliensis</name>
    <dbReference type="NCBI Taxonomy" id="501592"/>
    <lineage>
        <taxon>Bacteria</taxon>
        <taxon>Bacillati</taxon>
        <taxon>Actinomycetota</taxon>
        <taxon>Actinomycetes</taxon>
        <taxon>Micrococcales</taxon>
        <taxon>Micrococcaceae</taxon>
        <taxon>Kocuria</taxon>
    </lineage>
</organism>
<dbReference type="PROSITE" id="PS00063">
    <property type="entry name" value="ALDOKETO_REDUCTASE_3"/>
    <property type="match status" value="1"/>
</dbReference>
<protein>
    <recommendedName>
        <fullName evidence="4">NADP-dependent oxidoreductase domain-containing protein</fullName>
    </recommendedName>
</protein>
<keyword evidence="6" id="KW-1185">Reference proteome</keyword>
<dbReference type="PRINTS" id="PR00069">
    <property type="entry name" value="ALDKETRDTASE"/>
</dbReference>
<keyword evidence="2" id="KW-0521">NADP</keyword>
<evidence type="ECO:0000256" key="2">
    <source>
        <dbReference type="ARBA" id="ARBA00022857"/>
    </source>
</evidence>
<comment type="caution">
    <text evidence="5">The sequence shown here is derived from an EMBL/GenBank/DDBJ whole genome shotgun (WGS) entry which is preliminary data.</text>
</comment>
<evidence type="ECO:0000313" key="5">
    <source>
        <dbReference type="EMBL" id="GAA4703432.1"/>
    </source>
</evidence>
<comment type="similarity">
    <text evidence="1">Belongs to the aldo/keto reductase family.</text>
</comment>
<evidence type="ECO:0000256" key="3">
    <source>
        <dbReference type="ARBA" id="ARBA00023002"/>
    </source>
</evidence>
<dbReference type="PANTHER" id="PTHR43827">
    <property type="entry name" value="2,5-DIKETO-D-GLUCONIC ACID REDUCTASE"/>
    <property type="match status" value="1"/>
</dbReference>
<gene>
    <name evidence="5" type="ORF">GCM10025781_22720</name>
</gene>
<proteinExistence type="inferred from homology"/>
<dbReference type="EMBL" id="BAABLN010000034">
    <property type="protein sequence ID" value="GAA4703432.1"/>
    <property type="molecule type" value="Genomic_DNA"/>
</dbReference>
<dbReference type="InterPro" id="IPR023210">
    <property type="entry name" value="NADP_OxRdtase_dom"/>
</dbReference>
<dbReference type="PROSITE" id="PS00062">
    <property type="entry name" value="ALDOKETO_REDUCTASE_2"/>
    <property type="match status" value="1"/>
</dbReference>
<dbReference type="InterPro" id="IPR018170">
    <property type="entry name" value="Aldo/ket_reductase_CS"/>
</dbReference>
<dbReference type="PANTHER" id="PTHR43827:SF3">
    <property type="entry name" value="NADP-DEPENDENT OXIDOREDUCTASE DOMAIN-CONTAINING PROTEIN"/>
    <property type="match status" value="1"/>
</dbReference>
<accession>A0ABP8XA96</accession>
<evidence type="ECO:0000256" key="1">
    <source>
        <dbReference type="ARBA" id="ARBA00007905"/>
    </source>
</evidence>
<sequence length="194" mass="21186">MNNGVVLHQALPSRFDLTIDAYRALEQLLADGKVRAIGVSNFMAEHLDRLLDATDVVPAVNQLEIHPYFHQAKLRAKGEALGILSQAWSPIGGVVSYEDTAFSTPLEDPAIVSIAEAHGKTPAQVILAWHLQEGRRVIPKSTNPARMAQNLDVFDIELTGEELARINALDAGVRGGPEQEDMILEIHGQNIRDA</sequence>
<evidence type="ECO:0000313" key="6">
    <source>
        <dbReference type="Proteomes" id="UP001501446"/>
    </source>
</evidence>
<dbReference type="SUPFAM" id="SSF51430">
    <property type="entry name" value="NAD(P)-linked oxidoreductase"/>
    <property type="match status" value="1"/>
</dbReference>
<reference evidence="6" key="1">
    <citation type="journal article" date="2019" name="Int. J. Syst. Evol. Microbiol.">
        <title>The Global Catalogue of Microorganisms (GCM) 10K type strain sequencing project: providing services to taxonomists for standard genome sequencing and annotation.</title>
        <authorList>
            <consortium name="The Broad Institute Genomics Platform"/>
            <consortium name="The Broad Institute Genome Sequencing Center for Infectious Disease"/>
            <person name="Wu L."/>
            <person name="Ma J."/>
        </authorList>
    </citation>
    <scope>NUCLEOTIDE SEQUENCE [LARGE SCALE GENOMIC DNA]</scope>
    <source>
        <strain evidence="6">JCM 18958</strain>
    </source>
</reference>
<dbReference type="Proteomes" id="UP001501446">
    <property type="component" value="Unassembled WGS sequence"/>
</dbReference>
<dbReference type="Pfam" id="PF00248">
    <property type="entry name" value="Aldo_ket_red"/>
    <property type="match status" value="1"/>
</dbReference>
<evidence type="ECO:0000259" key="4">
    <source>
        <dbReference type="Pfam" id="PF00248"/>
    </source>
</evidence>
<dbReference type="RefSeq" id="WP_345311559.1">
    <property type="nucleotide sequence ID" value="NZ_BAABLN010000034.1"/>
</dbReference>
<dbReference type="Gene3D" id="3.20.20.100">
    <property type="entry name" value="NADP-dependent oxidoreductase domain"/>
    <property type="match status" value="1"/>
</dbReference>
<dbReference type="InterPro" id="IPR020471">
    <property type="entry name" value="AKR"/>
</dbReference>